<organism evidence="1 2">
    <name type="scientific">Holothuria leucospilota</name>
    <name type="common">Black long sea cucumber</name>
    <name type="synonym">Mertensiothuria leucospilota</name>
    <dbReference type="NCBI Taxonomy" id="206669"/>
    <lineage>
        <taxon>Eukaryota</taxon>
        <taxon>Metazoa</taxon>
        <taxon>Echinodermata</taxon>
        <taxon>Eleutherozoa</taxon>
        <taxon>Echinozoa</taxon>
        <taxon>Holothuroidea</taxon>
        <taxon>Aspidochirotacea</taxon>
        <taxon>Aspidochirotida</taxon>
        <taxon>Holothuriidae</taxon>
        <taxon>Holothuria</taxon>
    </lineage>
</organism>
<protein>
    <submittedName>
        <fullName evidence="1">Uncharacterized protein</fullName>
    </submittedName>
</protein>
<keyword evidence="2" id="KW-1185">Reference proteome</keyword>
<evidence type="ECO:0000313" key="1">
    <source>
        <dbReference type="EMBL" id="KAJ8043282.1"/>
    </source>
</evidence>
<accession>A0A9Q1CDX8</accession>
<evidence type="ECO:0000313" key="2">
    <source>
        <dbReference type="Proteomes" id="UP001152320"/>
    </source>
</evidence>
<gene>
    <name evidence="1" type="ORF">HOLleu_10306</name>
</gene>
<reference evidence="1" key="1">
    <citation type="submission" date="2021-10" db="EMBL/GenBank/DDBJ databases">
        <title>Tropical sea cucumber genome reveals ecological adaptation and Cuvierian tubules defense mechanism.</title>
        <authorList>
            <person name="Chen T."/>
        </authorList>
    </citation>
    <scope>NUCLEOTIDE SEQUENCE</scope>
    <source>
        <strain evidence="1">Nanhai2018</strain>
        <tissue evidence="1">Muscle</tissue>
    </source>
</reference>
<dbReference type="EMBL" id="JAIZAY010000004">
    <property type="protein sequence ID" value="KAJ8043282.1"/>
    <property type="molecule type" value="Genomic_DNA"/>
</dbReference>
<name>A0A9Q1CDX8_HOLLE</name>
<proteinExistence type="predicted"/>
<dbReference type="Proteomes" id="UP001152320">
    <property type="component" value="Chromosome 4"/>
</dbReference>
<comment type="caution">
    <text evidence="1">The sequence shown here is derived from an EMBL/GenBank/DDBJ whole genome shotgun (WGS) entry which is preliminary data.</text>
</comment>
<sequence>MKTSSVDVCIFGLVQNKQKVPLSITHLHRSHLALRFDIFDVLTRFMRENVIHLQMKSSLATVNCQSIASNFSVLSFIKRETY</sequence>
<dbReference type="AlphaFoldDB" id="A0A9Q1CDX8"/>